<proteinExistence type="predicted"/>
<evidence type="ECO:0000313" key="1">
    <source>
        <dbReference type="EMBL" id="OJT06789.1"/>
    </source>
</evidence>
<sequence length="67" mass="7407">MVDMWDDSLPRETPTWGHLLGYVMRRLGPGLGPTPPAPRSAREGAALNLWDALDMDPHKVLGLNKKS</sequence>
<gene>
    <name evidence="1" type="ORF">TRAPUB_2354</name>
</gene>
<accession>A0A1M2VGT6</accession>
<comment type="caution">
    <text evidence="1">The sequence shown here is derived from an EMBL/GenBank/DDBJ whole genome shotgun (WGS) entry which is preliminary data.</text>
</comment>
<reference evidence="1 2" key="1">
    <citation type="submission" date="2016-10" db="EMBL/GenBank/DDBJ databases">
        <title>Genome sequence of the basidiomycete white-rot fungus Trametes pubescens.</title>
        <authorList>
            <person name="Makela M.R."/>
            <person name="Granchi Z."/>
            <person name="Peng M."/>
            <person name="De Vries R.P."/>
            <person name="Grigoriev I."/>
            <person name="Riley R."/>
            <person name="Hilden K."/>
        </authorList>
    </citation>
    <scope>NUCLEOTIDE SEQUENCE [LARGE SCALE GENOMIC DNA]</scope>
    <source>
        <strain evidence="1 2">FBCC735</strain>
    </source>
</reference>
<dbReference type="AlphaFoldDB" id="A0A1M2VGT6"/>
<evidence type="ECO:0000313" key="2">
    <source>
        <dbReference type="Proteomes" id="UP000184267"/>
    </source>
</evidence>
<dbReference type="Proteomes" id="UP000184267">
    <property type="component" value="Unassembled WGS sequence"/>
</dbReference>
<protein>
    <submittedName>
        <fullName evidence="1">Uncharacterized protein</fullName>
    </submittedName>
</protein>
<dbReference type="EMBL" id="MNAD01001258">
    <property type="protein sequence ID" value="OJT06789.1"/>
    <property type="molecule type" value="Genomic_DNA"/>
</dbReference>
<organism evidence="1 2">
    <name type="scientific">Trametes pubescens</name>
    <name type="common">White-rot fungus</name>
    <dbReference type="NCBI Taxonomy" id="154538"/>
    <lineage>
        <taxon>Eukaryota</taxon>
        <taxon>Fungi</taxon>
        <taxon>Dikarya</taxon>
        <taxon>Basidiomycota</taxon>
        <taxon>Agaricomycotina</taxon>
        <taxon>Agaricomycetes</taxon>
        <taxon>Polyporales</taxon>
        <taxon>Polyporaceae</taxon>
        <taxon>Trametes</taxon>
    </lineage>
</organism>
<keyword evidence="2" id="KW-1185">Reference proteome</keyword>
<name>A0A1M2VGT6_TRAPU</name>